<organism evidence="2 4">
    <name type="scientific">Didymodactylos carnosus</name>
    <dbReference type="NCBI Taxonomy" id="1234261"/>
    <lineage>
        <taxon>Eukaryota</taxon>
        <taxon>Metazoa</taxon>
        <taxon>Spiralia</taxon>
        <taxon>Gnathifera</taxon>
        <taxon>Rotifera</taxon>
        <taxon>Eurotatoria</taxon>
        <taxon>Bdelloidea</taxon>
        <taxon>Philodinida</taxon>
        <taxon>Philodinidae</taxon>
        <taxon>Didymodactylos</taxon>
    </lineage>
</organism>
<dbReference type="EMBL" id="CAJNOQ010004094">
    <property type="protein sequence ID" value="CAF1044402.1"/>
    <property type="molecule type" value="Genomic_DNA"/>
</dbReference>
<dbReference type="Proteomes" id="UP000663829">
    <property type="component" value="Unassembled WGS sequence"/>
</dbReference>
<dbReference type="AlphaFoldDB" id="A0A814K0A4"/>
<evidence type="ECO:0000313" key="3">
    <source>
        <dbReference type="EMBL" id="CAF3814462.1"/>
    </source>
</evidence>
<proteinExistence type="predicted"/>
<accession>A0A814K0A4</accession>
<gene>
    <name evidence="2" type="ORF">GPM918_LOCUS15949</name>
    <name evidence="3" type="ORF">SRO942_LOCUS15952</name>
</gene>
<name>A0A814K0A4_9BILA</name>
<evidence type="ECO:0000259" key="1">
    <source>
        <dbReference type="PROSITE" id="PS50918"/>
    </source>
</evidence>
<dbReference type="Proteomes" id="UP000681722">
    <property type="component" value="Unassembled WGS sequence"/>
</dbReference>
<protein>
    <recommendedName>
        <fullName evidence="1">WWE domain-containing protein</fullName>
    </recommendedName>
</protein>
<sequence length="633" mass="72422">MEPRGIVYFGVWIKQTSKDEHFRKAAALRKNTQQERVARLNEATFADRNLMDIFASSNTPAAVPTTARIEQSRPTTAFNKNTQKPVVQDPFLQTNRMDDIDAKYFSTKSTKVSQLNCSNASKPFQESQSTRLLFTSTPTMSLALPTTTIDLNLSKPTVEQQFSNAASTTLSKQRISPSQYLSANPTFLAFLKLSKFRTKLIEQLKELYNVDFKVINDSSESALNKTLFDVQLIGEQAEKTTAARAAVVSLIDLLQQKTYDEQTDESTIVDIIKKNFLSKIFQSPTDSTNDTSRLSREIRTLVQNILLNYKASVLLVVEHRQILLFGVTNKVNECYAKFDEIKEKGVMKTVKIALKSHQVKYLQNIRHHELRHIEAEYKNEGVIICNKIQNCEFVTPQHLHMEIESKILKLASLDEITFQIEDMSFSSPSAKMECQKFIEIGRQKECYVETTVEITNKNYTIPRNDFIGSGGISAQCIARKNGKIEICVGDLTQQLVTVASANKTKQLECRKEIENHIKTSTLIRERRSEDNLHKWTQLTINEYFKFCVERYVLLQMDIISGWLKLSGPKDGVLEAETRFSDLNSRISEDERLEEVARQVVWAYQMSETTWEKYNPKLNAKIEDARRAKHPEVS</sequence>
<comment type="caution">
    <text evidence="2">The sequence shown here is derived from an EMBL/GenBank/DDBJ whole genome shotgun (WGS) entry which is preliminary data.</text>
</comment>
<evidence type="ECO:0000313" key="2">
    <source>
        <dbReference type="EMBL" id="CAF1044402.1"/>
    </source>
</evidence>
<dbReference type="EMBL" id="CAJOBC010004095">
    <property type="protein sequence ID" value="CAF3814462.1"/>
    <property type="molecule type" value="Genomic_DNA"/>
</dbReference>
<dbReference type="PROSITE" id="PS50918">
    <property type="entry name" value="WWE"/>
    <property type="match status" value="1"/>
</dbReference>
<dbReference type="Gene3D" id="3.30.720.50">
    <property type="match status" value="1"/>
</dbReference>
<keyword evidence="4" id="KW-1185">Reference proteome</keyword>
<dbReference type="InterPro" id="IPR004170">
    <property type="entry name" value="WWE_dom"/>
</dbReference>
<feature type="domain" description="WWE" evidence="1">
    <location>
        <begin position="587"/>
        <end position="633"/>
    </location>
</feature>
<dbReference type="SUPFAM" id="SSF117839">
    <property type="entry name" value="WWE domain"/>
    <property type="match status" value="1"/>
</dbReference>
<evidence type="ECO:0000313" key="4">
    <source>
        <dbReference type="Proteomes" id="UP000663829"/>
    </source>
</evidence>
<dbReference type="InterPro" id="IPR037197">
    <property type="entry name" value="WWE_dom_sf"/>
</dbReference>
<reference evidence="2" key="1">
    <citation type="submission" date="2021-02" db="EMBL/GenBank/DDBJ databases">
        <authorList>
            <person name="Nowell W R."/>
        </authorList>
    </citation>
    <scope>NUCLEOTIDE SEQUENCE</scope>
</reference>